<dbReference type="InterPro" id="IPR010982">
    <property type="entry name" value="Lambda_DNA-bd_dom_sf"/>
</dbReference>
<dbReference type="SUPFAM" id="SSF47413">
    <property type="entry name" value="lambda repressor-like DNA-binding domains"/>
    <property type="match status" value="1"/>
</dbReference>
<dbReference type="PANTHER" id="PTHR46797">
    <property type="entry name" value="HTH-TYPE TRANSCRIPTIONAL REGULATOR"/>
    <property type="match status" value="1"/>
</dbReference>
<dbReference type="GO" id="GO:0003677">
    <property type="term" value="F:DNA binding"/>
    <property type="evidence" value="ECO:0007669"/>
    <property type="project" value="UniProtKB-KW"/>
</dbReference>
<dbReference type="AlphaFoldDB" id="A0A2R3MT47"/>
<dbReference type="KEGG" id="bhf:C3V43_10710"/>
<dbReference type="SMART" id="SM00530">
    <property type="entry name" value="HTH_XRE"/>
    <property type="match status" value="1"/>
</dbReference>
<dbReference type="Gene3D" id="1.10.260.40">
    <property type="entry name" value="lambda repressor-like DNA-binding domains"/>
    <property type="match status" value="1"/>
</dbReference>
<evidence type="ECO:0000313" key="3">
    <source>
        <dbReference type="Proteomes" id="UP000295600"/>
    </source>
</evidence>
<reference evidence="2 3" key="1">
    <citation type="submission" date="2019-03" db="EMBL/GenBank/DDBJ databases">
        <title>Genomic Encyclopedia of Type Strains, Phase IV (KMG-IV): sequencing the most valuable type-strain genomes for metagenomic binning, comparative biology and taxonomic classification.</title>
        <authorList>
            <person name="Goeker M."/>
        </authorList>
    </citation>
    <scope>NUCLEOTIDE SEQUENCE [LARGE SCALE GENOMIC DNA]</scope>
    <source>
        <strain evidence="2 3">DSM 23917</strain>
    </source>
</reference>
<dbReference type="Proteomes" id="UP000295600">
    <property type="component" value="Unassembled WGS sequence"/>
</dbReference>
<dbReference type="InterPro" id="IPR050807">
    <property type="entry name" value="TransReg_Diox_bact_type"/>
</dbReference>
<dbReference type="Pfam" id="PF01381">
    <property type="entry name" value="HTH_3"/>
    <property type="match status" value="1"/>
</dbReference>
<dbReference type="InterPro" id="IPR001387">
    <property type="entry name" value="Cro/C1-type_HTH"/>
</dbReference>
<dbReference type="GeneID" id="94548891"/>
<dbReference type="CDD" id="cd00093">
    <property type="entry name" value="HTH_XRE"/>
    <property type="match status" value="1"/>
</dbReference>
<dbReference type="PROSITE" id="PS50943">
    <property type="entry name" value="HTH_CROC1"/>
    <property type="match status" value="1"/>
</dbReference>
<keyword evidence="1" id="KW-0238">DNA-binding</keyword>
<proteinExistence type="predicted"/>
<accession>A0A2R3MT47</accession>
<sequence>MSKKNEIYDVSAELAREFGEIGTKEREQAREKAWEEYNAQILLDARKNAKLTQEELAKRIGADKGYISRIERGLTIPTVSTLYRIAAAMGLTVELRPM</sequence>
<evidence type="ECO:0000313" key="2">
    <source>
        <dbReference type="EMBL" id="TCO90727.1"/>
    </source>
</evidence>
<gene>
    <name evidence="2" type="ORF">EV202_1156</name>
</gene>
<dbReference type="PANTHER" id="PTHR46797:SF1">
    <property type="entry name" value="METHYLPHOSPHONATE SYNTHASE"/>
    <property type="match status" value="1"/>
</dbReference>
<dbReference type="GO" id="GO:0003700">
    <property type="term" value="F:DNA-binding transcription factor activity"/>
    <property type="evidence" value="ECO:0007669"/>
    <property type="project" value="TreeGrafter"/>
</dbReference>
<evidence type="ECO:0000256" key="1">
    <source>
        <dbReference type="ARBA" id="ARBA00023125"/>
    </source>
</evidence>
<name>A0A2R3MT47_9BACE</name>
<dbReference type="EMBL" id="SLXB01000015">
    <property type="protein sequence ID" value="TCO90727.1"/>
    <property type="molecule type" value="Genomic_DNA"/>
</dbReference>
<protein>
    <submittedName>
        <fullName evidence="2">Helix-turn-helix protein</fullName>
    </submittedName>
</protein>
<comment type="caution">
    <text evidence="2">The sequence shown here is derived from an EMBL/GenBank/DDBJ whole genome shotgun (WGS) entry which is preliminary data.</text>
</comment>
<organism evidence="2 3">
    <name type="scientific">Prevotella heparinolytica</name>
    <dbReference type="NCBI Taxonomy" id="28113"/>
    <lineage>
        <taxon>Bacteria</taxon>
        <taxon>Pseudomonadati</taxon>
        <taxon>Bacteroidota</taxon>
        <taxon>Bacteroidia</taxon>
        <taxon>Bacteroidales</taxon>
        <taxon>Bacteroidaceae</taxon>
        <taxon>Bacteroides</taxon>
    </lineage>
</organism>
<dbReference type="GO" id="GO:0005829">
    <property type="term" value="C:cytosol"/>
    <property type="evidence" value="ECO:0007669"/>
    <property type="project" value="TreeGrafter"/>
</dbReference>
<dbReference type="RefSeq" id="WP_106069804.1">
    <property type="nucleotide sequence ID" value="NZ_CAUSQV010000026.1"/>
</dbReference>